<name>A0A2I4EKS8_JUGRE</name>
<dbReference type="KEGG" id="jre:108990478"/>
<dbReference type="GeneID" id="108990478"/>
<organism evidence="1 2">
    <name type="scientific">Juglans regia</name>
    <name type="common">English walnut</name>
    <dbReference type="NCBI Taxonomy" id="51240"/>
    <lineage>
        <taxon>Eukaryota</taxon>
        <taxon>Viridiplantae</taxon>
        <taxon>Streptophyta</taxon>
        <taxon>Embryophyta</taxon>
        <taxon>Tracheophyta</taxon>
        <taxon>Spermatophyta</taxon>
        <taxon>Magnoliopsida</taxon>
        <taxon>eudicotyledons</taxon>
        <taxon>Gunneridae</taxon>
        <taxon>Pentapetalae</taxon>
        <taxon>rosids</taxon>
        <taxon>fabids</taxon>
        <taxon>Fagales</taxon>
        <taxon>Juglandaceae</taxon>
        <taxon>Juglans</taxon>
    </lineage>
</organism>
<reference evidence="2" key="1">
    <citation type="submission" date="2025-08" db="UniProtKB">
        <authorList>
            <consortium name="RefSeq"/>
        </authorList>
    </citation>
    <scope>IDENTIFICATION</scope>
    <source>
        <tissue evidence="2">Leaves</tissue>
    </source>
</reference>
<sequence>MNSSTLNLTDLSNLNNPYRLETSDNPGTLLITEHLTTENYSTWSKSIQRALRVKNKLGFLDGTIDKLASTSALLLSLWERCNYMLVSWLQNAISLPLRPSIAFVDNTRKLRLELQDRFSPQNGLRIYELKKTLANLSQEADTISIYYGKLKSI</sequence>
<dbReference type="PANTHER" id="PTHR37610">
    <property type="entry name" value="CCHC-TYPE DOMAIN-CONTAINING PROTEIN"/>
    <property type="match status" value="1"/>
</dbReference>
<dbReference type="RefSeq" id="XP_018820007.1">
    <property type="nucleotide sequence ID" value="XM_018964462.1"/>
</dbReference>
<dbReference type="Proteomes" id="UP000235220">
    <property type="component" value="Chromosome 1"/>
</dbReference>
<keyword evidence="1" id="KW-1185">Reference proteome</keyword>
<evidence type="ECO:0000313" key="1">
    <source>
        <dbReference type="Proteomes" id="UP000235220"/>
    </source>
</evidence>
<gene>
    <name evidence="2" type="primary">LOC108990478</name>
</gene>
<evidence type="ECO:0000313" key="2">
    <source>
        <dbReference type="RefSeq" id="XP_018820007.1"/>
    </source>
</evidence>
<protein>
    <submittedName>
        <fullName evidence="2">Uncharacterized protein LOC108990478</fullName>
    </submittedName>
</protein>
<proteinExistence type="predicted"/>
<dbReference type="InterPro" id="IPR029472">
    <property type="entry name" value="Copia-like_N"/>
</dbReference>
<dbReference type="Pfam" id="PF14244">
    <property type="entry name" value="Retrotran_gag_3"/>
    <property type="match status" value="1"/>
</dbReference>
<accession>A0A2I4EKS8</accession>
<dbReference type="AlphaFoldDB" id="A0A2I4EKS8"/>
<dbReference type="PANTHER" id="PTHR37610:SF100">
    <property type="entry name" value="COPIA-LIKE POLYPROTEIN_RETROTRANSPOSON"/>
    <property type="match status" value="1"/>
</dbReference>
<dbReference type="Gramene" id="Jr01_14990_p1">
    <property type="protein sequence ID" value="cds.Jr01_14990_p1"/>
    <property type="gene ID" value="Jr01_14990"/>
</dbReference>
<dbReference type="OrthoDB" id="5544992at2759"/>